<reference evidence="3 4" key="2">
    <citation type="journal article" date="2010" name="Stand. Genomic Sci.">
        <title>Complete genome sequence of Sebaldella termitidis type strain (NCTC 11300).</title>
        <authorList>
            <person name="Harmon-Smith M."/>
            <person name="Celia L."/>
            <person name="Chertkov O."/>
            <person name="Lapidus A."/>
            <person name="Copeland A."/>
            <person name="Glavina Del Rio T."/>
            <person name="Nolan M."/>
            <person name="Lucas S."/>
            <person name="Tice H."/>
            <person name="Cheng J.F."/>
            <person name="Han C."/>
            <person name="Detter J.C."/>
            <person name="Bruce D."/>
            <person name="Goodwin L."/>
            <person name="Pitluck S."/>
            <person name="Pati A."/>
            <person name="Liolios K."/>
            <person name="Ivanova N."/>
            <person name="Mavromatis K."/>
            <person name="Mikhailova N."/>
            <person name="Chen A."/>
            <person name="Palaniappan K."/>
            <person name="Land M."/>
            <person name="Hauser L."/>
            <person name="Chang Y.J."/>
            <person name="Jeffries C.D."/>
            <person name="Brettin T."/>
            <person name="Goker M."/>
            <person name="Beck B."/>
            <person name="Bristow J."/>
            <person name="Eisen J.A."/>
            <person name="Markowitz V."/>
            <person name="Hugenholtz P."/>
            <person name="Kyrpides N.C."/>
            <person name="Klenk H.P."/>
            <person name="Chen F."/>
        </authorList>
    </citation>
    <scope>NUCLEOTIDE SEQUENCE [LARGE SCALE GENOMIC DNA]</scope>
    <source>
        <strain evidence="4">ATCC 33386 / NCTC 11300</strain>
    </source>
</reference>
<dbReference type="Proteomes" id="UP000000845">
    <property type="component" value="Chromosome"/>
</dbReference>
<proteinExistence type="predicted"/>
<evidence type="ECO:0000313" key="4">
    <source>
        <dbReference type="Proteomes" id="UP000000845"/>
    </source>
</evidence>
<dbReference type="HOGENOM" id="CLU_009583_0_0_0"/>
<name>D1APA5_SEBTE</name>
<dbReference type="EMBL" id="CP001739">
    <property type="protein sequence ID" value="ACZ09939.1"/>
    <property type="molecule type" value="Genomic_DNA"/>
</dbReference>
<dbReference type="KEGG" id="str:Sterm_3097"/>
<dbReference type="PANTHER" id="PTHR12526:SF630">
    <property type="entry name" value="GLYCOSYLTRANSFERASE"/>
    <property type="match status" value="1"/>
</dbReference>
<dbReference type="CDD" id="cd03820">
    <property type="entry name" value="GT4_AmsD-like"/>
    <property type="match status" value="1"/>
</dbReference>
<dbReference type="GO" id="GO:0016757">
    <property type="term" value="F:glycosyltransferase activity"/>
    <property type="evidence" value="ECO:0007669"/>
    <property type="project" value="InterPro"/>
</dbReference>
<dbReference type="eggNOG" id="COG0438">
    <property type="taxonomic scope" value="Bacteria"/>
</dbReference>
<dbReference type="PANTHER" id="PTHR12526">
    <property type="entry name" value="GLYCOSYLTRANSFERASE"/>
    <property type="match status" value="1"/>
</dbReference>
<protein>
    <submittedName>
        <fullName evidence="3">Glycosyl transferase group 1</fullName>
    </submittedName>
</protein>
<dbReference type="RefSeq" id="WP_012862521.1">
    <property type="nucleotide sequence ID" value="NC_013517.1"/>
</dbReference>
<dbReference type="Pfam" id="PF00534">
    <property type="entry name" value="Glycos_transf_1"/>
    <property type="match status" value="1"/>
</dbReference>
<dbReference type="Pfam" id="PF13439">
    <property type="entry name" value="Glyco_transf_4"/>
    <property type="match status" value="1"/>
</dbReference>
<feature type="domain" description="Glycosyl transferase family 1" evidence="1">
    <location>
        <begin position="176"/>
        <end position="336"/>
    </location>
</feature>
<dbReference type="AlphaFoldDB" id="D1APA5"/>
<dbReference type="CAZy" id="GT4">
    <property type="family name" value="Glycosyltransferase Family 4"/>
</dbReference>
<keyword evidence="4" id="KW-1185">Reference proteome</keyword>
<dbReference type="InterPro" id="IPR028098">
    <property type="entry name" value="Glyco_trans_4-like_N"/>
</dbReference>
<dbReference type="InterPro" id="IPR001296">
    <property type="entry name" value="Glyco_trans_1"/>
</dbReference>
<dbReference type="SUPFAM" id="SSF53756">
    <property type="entry name" value="UDP-Glycosyltransferase/glycogen phosphorylase"/>
    <property type="match status" value="1"/>
</dbReference>
<gene>
    <name evidence="3" type="ordered locus">Sterm_3097</name>
</gene>
<evidence type="ECO:0000259" key="1">
    <source>
        <dbReference type="Pfam" id="PF00534"/>
    </source>
</evidence>
<keyword evidence="3" id="KW-0808">Transferase</keyword>
<accession>D1APA5</accession>
<evidence type="ECO:0000259" key="2">
    <source>
        <dbReference type="Pfam" id="PF13439"/>
    </source>
</evidence>
<reference evidence="4" key="1">
    <citation type="submission" date="2009-09" db="EMBL/GenBank/DDBJ databases">
        <title>The complete chromosome of Sebaldella termitidis ATCC 33386.</title>
        <authorList>
            <consortium name="US DOE Joint Genome Institute (JGI-PGF)"/>
            <person name="Lucas S."/>
            <person name="Copeland A."/>
            <person name="Lapidus A."/>
            <person name="Glavina del Rio T."/>
            <person name="Dalin E."/>
            <person name="Tice H."/>
            <person name="Bruce D."/>
            <person name="Goodwin L."/>
            <person name="Pitluck S."/>
            <person name="Kyrpides N."/>
            <person name="Mavromatis K."/>
            <person name="Ivanova N."/>
            <person name="Mikhailova N."/>
            <person name="Sims D."/>
            <person name="Meincke L."/>
            <person name="Brettin T."/>
            <person name="Detter J.C."/>
            <person name="Han C."/>
            <person name="Larimer F."/>
            <person name="Land M."/>
            <person name="Hauser L."/>
            <person name="Markowitz V."/>
            <person name="Cheng J.F."/>
            <person name="Hugenholtz P."/>
            <person name="Woyke T."/>
            <person name="Wu D."/>
            <person name="Eisen J.A."/>
        </authorList>
    </citation>
    <scope>NUCLEOTIDE SEQUENCE [LARGE SCALE GENOMIC DNA]</scope>
    <source>
        <strain evidence="4">ATCC 33386 / NCTC 11300</strain>
    </source>
</reference>
<dbReference type="STRING" id="526218.Sterm_3097"/>
<organism evidence="3 4">
    <name type="scientific">Sebaldella termitidis (strain ATCC 33386 / NCTC 11300)</name>
    <dbReference type="NCBI Taxonomy" id="526218"/>
    <lineage>
        <taxon>Bacteria</taxon>
        <taxon>Fusobacteriati</taxon>
        <taxon>Fusobacteriota</taxon>
        <taxon>Fusobacteriia</taxon>
        <taxon>Fusobacteriales</taxon>
        <taxon>Leptotrichiaceae</taxon>
        <taxon>Sebaldella</taxon>
    </lineage>
</organism>
<evidence type="ECO:0000313" key="3">
    <source>
        <dbReference type="EMBL" id="ACZ09939.1"/>
    </source>
</evidence>
<feature type="domain" description="Glycosyltransferase subfamily 4-like N-terminal" evidence="2">
    <location>
        <begin position="14"/>
        <end position="172"/>
    </location>
</feature>
<sequence>MKIAIVFDDCMRLGGVERVINNLADYFSDNFNYTIEVINYNMNSKKQNFIYNSAVKITDLTIKNTKKDFISKFINKIKMRKKLKKHLEKNKYDIILCMAALSNILVAQVRKGIDAKVIGTEHVPYDGHSLKTKIKRRIFYKNLDALVVLTQEDYDKNAKYFKNVSIIYNSIPDTFKYENYNVESKKILAAGRLTEGKGFDILIKCTREAFEKYPDWNLEILGEGEKKKELGSLIEKYNLSKNITIKNFIDNMEEVMKEYSFFVMTSKYEGFGLVLVEAQATGLPVISFDCKSGPKEIINNNIDGVLVNAENENEMSKAIVSMIEDKEFRKKLSKNAVINSERFRNEKIGNEWKELFEKMIKKKSV</sequence>
<dbReference type="Gene3D" id="3.40.50.2000">
    <property type="entry name" value="Glycogen Phosphorylase B"/>
    <property type="match status" value="2"/>
</dbReference>